<accession>A0ABY5LG40</accession>
<organism evidence="2 3">
    <name type="scientific">Vibrio japonicus</name>
    <dbReference type="NCBI Taxonomy" id="1824638"/>
    <lineage>
        <taxon>Bacteria</taxon>
        <taxon>Pseudomonadati</taxon>
        <taxon>Pseudomonadota</taxon>
        <taxon>Gammaproteobacteria</taxon>
        <taxon>Vibrionales</taxon>
        <taxon>Vibrionaceae</taxon>
        <taxon>Vibrio</taxon>
    </lineage>
</organism>
<feature type="chain" id="PRO_5047469410" evidence="1">
    <location>
        <begin position="22"/>
        <end position="731"/>
    </location>
</feature>
<dbReference type="Proteomes" id="UP001058602">
    <property type="component" value="Chromosome 1"/>
</dbReference>
<reference evidence="2" key="1">
    <citation type="submission" date="2022-07" db="EMBL/GenBank/DDBJ databases">
        <title>Complete genome of Vibrio japonicus strain JCM 31412T and phylogenomic assessment of the Nereis clade of the genus Vibrio.</title>
        <authorList>
            <person name="Shlafstein M.D."/>
            <person name="Emsley S.A."/>
            <person name="Ushijima B."/>
            <person name="Videau P."/>
            <person name="Saw J.H."/>
        </authorList>
    </citation>
    <scope>NUCLEOTIDE SEQUENCE</scope>
    <source>
        <strain evidence="2">JCM 31412</strain>
    </source>
</reference>
<name>A0ABY5LG40_9VIBR</name>
<protein>
    <submittedName>
        <fullName evidence="2">YjbH domain-containing protein</fullName>
    </submittedName>
</protein>
<proteinExistence type="predicted"/>
<dbReference type="Pfam" id="PF06082">
    <property type="entry name" value="YjbH"/>
    <property type="match status" value="1"/>
</dbReference>
<evidence type="ECO:0000313" key="3">
    <source>
        <dbReference type="Proteomes" id="UP001058602"/>
    </source>
</evidence>
<feature type="signal peptide" evidence="1">
    <location>
        <begin position="1"/>
        <end position="21"/>
    </location>
</feature>
<evidence type="ECO:0000256" key="1">
    <source>
        <dbReference type="SAM" id="SignalP"/>
    </source>
</evidence>
<evidence type="ECO:0000313" key="2">
    <source>
        <dbReference type="EMBL" id="UUM30042.1"/>
    </source>
</evidence>
<keyword evidence="3" id="KW-1185">Reference proteome</keyword>
<keyword evidence="1" id="KW-0732">Signal</keyword>
<sequence>MRLSLLSISISSLFLSSIALAESDATWKTSQSDFGGTGLLQTPTGRMASEGEFNIGVNINDDYHHYMVSLQLMDWLETTIRYTRVPDLYFSNDPSYSGDNLYTDKGVDFKIRLIEESYWLPETSIGVRDFGGTGLFDGEFIAATKRFGPIDFSFGLGWGYLGQSGAVTNPFCKASDKYCTRPDDYKGSGGSVDFDRWFKGPTALFGGIEYQTPYKPLRLKVEYDGNDYSQDLPTVHGKVLAQHTPWNFGINYRLGDWADAKISYQRGDTLTLGFNIYTNFNEMEATWRDDEKPQAQVRPSAQNTDWNQVAKQIESNAGYQSNEIRQEGDVVTVSGEQTKYRDREKALERTAAILNNNTSEHIRVFKVIEEQDGIALTETKIDREKYVNAANYMSYDAEISDAFDKTNPETSDSEALASTKKRWDYSIDPALKQSIGAPEAFYLYSLGINASSNLWLTDNIEFSGSIYFNLVDNYDKFNYVENSPHVRNYATPRVRTLFRAYVHDNPVRLNHLQLTWFERPTDNIYTQLYAGYLEMMFAGVGGEILYRPLDANWAIGLDANIVSQRDPDSQFGVFTEDYFFYDEAVCNKSKPECQGYVLSQGTTGHIAAYYMPQWAFLDNTLLKVYAGKFLGGDRGARVDFSKQFKSGITVGAYATLTNLTAEEYGEGSYNKGFYISIPMDIMTIKPSTSRANIAWEPITRDGGQMLRKQHYLFDKTDARYQWYQRPSSVSK</sequence>
<dbReference type="InterPro" id="IPR010344">
    <property type="entry name" value="YbjH"/>
</dbReference>
<gene>
    <name evidence="2" type="ORF">NP165_10025</name>
</gene>
<dbReference type="EMBL" id="CP102096">
    <property type="protein sequence ID" value="UUM30042.1"/>
    <property type="molecule type" value="Genomic_DNA"/>
</dbReference>
<dbReference type="RefSeq" id="WP_257083832.1">
    <property type="nucleotide sequence ID" value="NZ_CP102096.1"/>
</dbReference>